<keyword evidence="2" id="KW-1185">Reference proteome</keyword>
<protein>
    <submittedName>
        <fullName evidence="1">Uncharacterized protein</fullName>
    </submittedName>
</protein>
<reference evidence="1 2" key="1">
    <citation type="submission" date="2024-01" db="EMBL/GenBank/DDBJ databases">
        <title>A draft genome for a cacao thread blight-causing isolate of Paramarasmius palmivorus.</title>
        <authorList>
            <person name="Baruah I.K."/>
            <person name="Bukari Y."/>
            <person name="Amoako-Attah I."/>
            <person name="Meinhardt L.W."/>
            <person name="Bailey B.A."/>
            <person name="Cohen S.P."/>
        </authorList>
    </citation>
    <scope>NUCLEOTIDE SEQUENCE [LARGE SCALE GENOMIC DNA]</scope>
    <source>
        <strain evidence="1 2">GH-12</strain>
    </source>
</reference>
<evidence type="ECO:0000313" key="1">
    <source>
        <dbReference type="EMBL" id="KAK7034741.1"/>
    </source>
</evidence>
<evidence type="ECO:0000313" key="2">
    <source>
        <dbReference type="Proteomes" id="UP001383192"/>
    </source>
</evidence>
<gene>
    <name evidence="1" type="ORF">VNI00_012148</name>
</gene>
<dbReference type="AlphaFoldDB" id="A0AAW0C6A1"/>
<dbReference type="Proteomes" id="UP001383192">
    <property type="component" value="Unassembled WGS sequence"/>
</dbReference>
<dbReference type="EMBL" id="JAYKXP010000055">
    <property type="protein sequence ID" value="KAK7034741.1"/>
    <property type="molecule type" value="Genomic_DNA"/>
</dbReference>
<name>A0AAW0C6A1_9AGAR</name>
<organism evidence="1 2">
    <name type="scientific">Paramarasmius palmivorus</name>
    <dbReference type="NCBI Taxonomy" id="297713"/>
    <lineage>
        <taxon>Eukaryota</taxon>
        <taxon>Fungi</taxon>
        <taxon>Dikarya</taxon>
        <taxon>Basidiomycota</taxon>
        <taxon>Agaricomycotina</taxon>
        <taxon>Agaricomycetes</taxon>
        <taxon>Agaricomycetidae</taxon>
        <taxon>Agaricales</taxon>
        <taxon>Marasmiineae</taxon>
        <taxon>Marasmiaceae</taxon>
        <taxon>Paramarasmius</taxon>
    </lineage>
</organism>
<sequence length="305" mass="34462">MSSCLVGRAWVPRSRYHLFRGLRAARRSAKHFLGLVELLNHPLSTLQTARPRYLILNLAARPKRYLQRLLDPSPRVPSLMLANELFGNVQKLDLLLSSETCWIDVAEYACLGWFANVKDLRVHSNYHEGEPKAELLASILSCLTRLESITLHISRLSYDPELVIALTGLRKLRLEGTFNQSAMSLLRGSRLQEFTFQVDTAWGALTRRYGLLPNLEGFRHFLLDSSTSSFSANRCRLELVGAGVLFDEFYADSRIIPLLQLLVDCGLGIREWEFQLSHLPGSLNQGTLSQVIGLSVDEVRAKLKD</sequence>
<accession>A0AAW0C6A1</accession>
<comment type="caution">
    <text evidence="1">The sequence shown here is derived from an EMBL/GenBank/DDBJ whole genome shotgun (WGS) entry which is preliminary data.</text>
</comment>
<proteinExistence type="predicted"/>